<dbReference type="PANTHER" id="PTHR43333">
    <property type="entry name" value="2-HACID_DH_C DOMAIN-CONTAINING PROTEIN"/>
    <property type="match status" value="1"/>
</dbReference>
<dbReference type="InterPro" id="IPR036291">
    <property type="entry name" value="NAD(P)-bd_dom_sf"/>
</dbReference>
<evidence type="ECO:0000313" key="6">
    <source>
        <dbReference type="EMBL" id="NHN84845.1"/>
    </source>
</evidence>
<dbReference type="SUPFAM" id="SSF51735">
    <property type="entry name" value="NAD(P)-binding Rossmann-fold domains"/>
    <property type="match status" value="1"/>
</dbReference>
<reference evidence="6 7" key="1">
    <citation type="journal article" date="2020" name="Int. J. Syst. Evol. Microbiol.">
        <title>Novel acetic acid bacteria from cider fermentations: Acetobacter conturbans sp. nov. and Acetobacter fallax sp. nov.</title>
        <authorList>
            <person name="Sombolestani A.S."/>
            <person name="Cleenwerck I."/>
            <person name="Cnockaert M."/>
            <person name="Borremans W."/>
            <person name="Wieme A.D."/>
            <person name="De Vuyst L."/>
            <person name="Vandamme P."/>
        </authorList>
    </citation>
    <scope>NUCLEOTIDE SEQUENCE [LARGE SCALE GENOMIC DNA]</scope>
    <source>
        <strain evidence="6 7">LMG 30640</strain>
    </source>
</reference>
<evidence type="ECO:0000259" key="5">
    <source>
        <dbReference type="Pfam" id="PF02826"/>
    </source>
</evidence>
<evidence type="ECO:0000256" key="3">
    <source>
        <dbReference type="RuleBase" id="RU003719"/>
    </source>
</evidence>
<comment type="similarity">
    <text evidence="3">Belongs to the D-isomer specific 2-hydroxyacid dehydrogenase family.</text>
</comment>
<dbReference type="EMBL" id="WOTB01000010">
    <property type="protein sequence ID" value="NHN84845.1"/>
    <property type="molecule type" value="Genomic_DNA"/>
</dbReference>
<dbReference type="RefSeq" id="WP_173583237.1">
    <property type="nucleotide sequence ID" value="NZ_WOTB01000010.1"/>
</dbReference>
<dbReference type="CDD" id="cd12164">
    <property type="entry name" value="GDH_like_2"/>
    <property type="match status" value="1"/>
</dbReference>
<keyword evidence="1 3" id="KW-0560">Oxidoreductase</keyword>
<keyword evidence="7" id="KW-1185">Reference proteome</keyword>
<feature type="domain" description="D-isomer specific 2-hydroxyacid dehydrogenase NAD-binding" evidence="5">
    <location>
        <begin position="101"/>
        <end position="273"/>
    </location>
</feature>
<evidence type="ECO:0000313" key="7">
    <source>
        <dbReference type="Proteomes" id="UP000635278"/>
    </source>
</evidence>
<organism evidence="6 7">
    <name type="scientific">Acetobacter musti</name>
    <dbReference type="NCBI Taxonomy" id="864732"/>
    <lineage>
        <taxon>Bacteria</taxon>
        <taxon>Pseudomonadati</taxon>
        <taxon>Pseudomonadota</taxon>
        <taxon>Alphaproteobacteria</taxon>
        <taxon>Acetobacterales</taxon>
        <taxon>Acetobacteraceae</taxon>
        <taxon>Acetobacter</taxon>
    </lineage>
</organism>
<accession>A0ABX0JSB6</accession>
<dbReference type="Gene3D" id="3.40.50.720">
    <property type="entry name" value="NAD(P)-binding Rossmann-like Domain"/>
    <property type="match status" value="2"/>
</dbReference>
<comment type="caution">
    <text evidence="6">The sequence shown here is derived from an EMBL/GenBank/DDBJ whole genome shotgun (WGS) entry which is preliminary data.</text>
</comment>
<evidence type="ECO:0000256" key="1">
    <source>
        <dbReference type="ARBA" id="ARBA00023002"/>
    </source>
</evidence>
<feature type="domain" description="D-isomer specific 2-hydroxyacid dehydrogenase catalytic" evidence="4">
    <location>
        <begin position="50"/>
        <end position="302"/>
    </location>
</feature>
<name>A0ABX0JSB6_9PROT</name>
<gene>
    <name evidence="6" type="ORF">GOB93_09355</name>
</gene>
<dbReference type="Proteomes" id="UP000635278">
    <property type="component" value="Unassembled WGS sequence"/>
</dbReference>
<keyword evidence="2" id="KW-0520">NAD</keyword>
<dbReference type="Pfam" id="PF00389">
    <property type="entry name" value="2-Hacid_dh"/>
    <property type="match status" value="1"/>
</dbReference>
<dbReference type="PANTHER" id="PTHR43333:SF1">
    <property type="entry name" value="D-ISOMER SPECIFIC 2-HYDROXYACID DEHYDROGENASE NAD-BINDING DOMAIN-CONTAINING PROTEIN"/>
    <property type="match status" value="1"/>
</dbReference>
<proteinExistence type="inferred from homology"/>
<dbReference type="InterPro" id="IPR006139">
    <property type="entry name" value="D-isomer_2_OHA_DH_cat_dom"/>
</dbReference>
<sequence>MSFVLRLDQTRELHWQTVFRQQMPEMAFHFWPECGNPEDVEYLALWKPDPEIFAQFPNLKLVFSLGAGVDQFDLSTLPPQVSLVRMIEPALTAGMVEYVTAFVLAIQRDLPLYRQQQTERLWQAHPERPAAATRVGIMGMGTLGTPCAKALLSLGFAVQGWNRSPRDIADVPVFAGDTELDAFLASTDILVCLLPLTDATRGLFRASLFSKLPKGASFINAGRGGHVVTDDLLGALDSGQLRWAVLDVTSPEPLPATSPLWEHPWIILTPHIASNTNAQSGAESVIANIRRFQAGQPPAGLVDRRKAY</sequence>
<dbReference type="Pfam" id="PF02826">
    <property type="entry name" value="2-Hacid_dh_C"/>
    <property type="match status" value="1"/>
</dbReference>
<dbReference type="InterPro" id="IPR006140">
    <property type="entry name" value="D-isomer_DH_NAD-bd"/>
</dbReference>
<evidence type="ECO:0000259" key="4">
    <source>
        <dbReference type="Pfam" id="PF00389"/>
    </source>
</evidence>
<evidence type="ECO:0000256" key="2">
    <source>
        <dbReference type="ARBA" id="ARBA00023027"/>
    </source>
</evidence>
<protein>
    <submittedName>
        <fullName evidence="6">Glyoxylate/hydroxypyruvate reductase A</fullName>
    </submittedName>
</protein>
<dbReference type="SUPFAM" id="SSF52283">
    <property type="entry name" value="Formate/glycerate dehydrogenase catalytic domain-like"/>
    <property type="match status" value="1"/>
</dbReference>